<keyword evidence="1" id="KW-1133">Transmembrane helix</keyword>
<evidence type="ECO:0000259" key="2">
    <source>
        <dbReference type="Pfam" id="PF23493"/>
    </source>
</evidence>
<feature type="transmembrane region" description="Helical" evidence="1">
    <location>
        <begin position="58"/>
        <end position="80"/>
    </location>
</feature>
<name>A0A1B2HLX4_9PSEU</name>
<accession>A0A1B2HLX4</accession>
<sequence length="221" mass="24759">MTTVQETAAVRYGMWVLCPAVGAAAVWGLKLAAAWVAGLSWFPFQGVFELVTEIPEPWASIGAPVVGAGLGFVFALIWAADMLSVEVSHERVALKKDDKRFEFDRGEVESAFTEGKQLVLLGPNGAELARESSDLSARKLEQAFTGQGYRWREVDPFADDFRLWVEHTPELPPDVNGLLAARKKAITRYEHEEAAELAREIRKRGVYVKDTKKRQYYRCEP</sequence>
<gene>
    <name evidence="4" type="ORF">BBK82_24280</name>
</gene>
<evidence type="ECO:0008006" key="6">
    <source>
        <dbReference type="Google" id="ProtNLM"/>
    </source>
</evidence>
<evidence type="ECO:0000259" key="3">
    <source>
        <dbReference type="Pfam" id="PF23494"/>
    </source>
</evidence>
<dbReference type="RefSeq" id="WP_065917065.1">
    <property type="nucleotide sequence ID" value="NZ_CP016793.1"/>
</dbReference>
<feature type="domain" description="YqeB PH" evidence="3">
    <location>
        <begin position="2"/>
        <end position="152"/>
    </location>
</feature>
<keyword evidence="1" id="KW-0472">Membrane</keyword>
<dbReference type="Pfam" id="PF23494">
    <property type="entry name" value="bPH_10"/>
    <property type="match status" value="1"/>
</dbReference>
<protein>
    <recommendedName>
        <fullName evidence="6">DUF308 domain-containing protein</fullName>
    </recommendedName>
</protein>
<dbReference type="STRING" id="1586287.BBK82_24280"/>
<evidence type="ECO:0000313" key="5">
    <source>
        <dbReference type="Proteomes" id="UP000093053"/>
    </source>
</evidence>
<organism evidence="4 5">
    <name type="scientific">Lentzea guizhouensis</name>
    <dbReference type="NCBI Taxonomy" id="1586287"/>
    <lineage>
        <taxon>Bacteria</taxon>
        <taxon>Bacillati</taxon>
        <taxon>Actinomycetota</taxon>
        <taxon>Actinomycetes</taxon>
        <taxon>Pseudonocardiales</taxon>
        <taxon>Pseudonocardiaceae</taxon>
        <taxon>Lentzea</taxon>
    </lineage>
</organism>
<keyword evidence="1" id="KW-0812">Transmembrane</keyword>
<evidence type="ECO:0000256" key="1">
    <source>
        <dbReference type="SAM" id="Phobius"/>
    </source>
</evidence>
<dbReference type="Proteomes" id="UP000093053">
    <property type="component" value="Chromosome"/>
</dbReference>
<dbReference type="OrthoDB" id="5145029at2"/>
<keyword evidence="5" id="KW-1185">Reference proteome</keyword>
<dbReference type="EMBL" id="CP016793">
    <property type="protein sequence ID" value="ANZ38719.1"/>
    <property type="molecule type" value="Genomic_DNA"/>
</dbReference>
<dbReference type="InterPro" id="IPR057798">
    <property type="entry name" value="PH_YqeB"/>
</dbReference>
<dbReference type="AlphaFoldDB" id="A0A1B2HLX4"/>
<feature type="domain" description="Cysteinyl-tRNA ligase anticodon binding" evidence="2">
    <location>
        <begin position="168"/>
        <end position="218"/>
    </location>
</feature>
<dbReference type="Pfam" id="PF23493">
    <property type="entry name" value="CysS_C"/>
    <property type="match status" value="1"/>
</dbReference>
<evidence type="ECO:0000313" key="4">
    <source>
        <dbReference type="EMBL" id="ANZ38719.1"/>
    </source>
</evidence>
<dbReference type="InterPro" id="IPR056411">
    <property type="entry name" value="CysS_C"/>
</dbReference>
<feature type="transmembrane region" description="Helical" evidence="1">
    <location>
        <begin position="12"/>
        <end position="38"/>
    </location>
</feature>
<dbReference type="KEGG" id="led:BBK82_24280"/>
<proteinExistence type="predicted"/>
<reference evidence="4 5" key="1">
    <citation type="submission" date="2016-07" db="EMBL/GenBank/DDBJ databases">
        <title>Complete genome sequence of the Lentzea guizhouensis DHS C013.</title>
        <authorList>
            <person name="Cao C."/>
        </authorList>
    </citation>
    <scope>NUCLEOTIDE SEQUENCE [LARGE SCALE GENOMIC DNA]</scope>
    <source>
        <strain evidence="4 5">DHS C013</strain>
    </source>
</reference>